<dbReference type="SUPFAM" id="SSF81324">
    <property type="entry name" value="Voltage-gated potassium channels"/>
    <property type="match status" value="1"/>
</dbReference>
<evidence type="ECO:0000313" key="9">
    <source>
        <dbReference type="WBParaSite" id="maker-unitig_35048-snap-gene-0.1-mRNA-1"/>
    </source>
</evidence>
<dbReference type="PANTHER" id="PTHR10037:SF230">
    <property type="entry name" value="CA[2+]-CHANNEL PROTEIN ALPHA[[1]] SUBUNIT T, ISOFORM F"/>
    <property type="match status" value="1"/>
</dbReference>
<sequence>MYQPCTHEQCVTTTGCRCYTALTTLYSHFSLANWPPRCAQWASGPAGLPGRLWNRLDFFIVIAGLLEYLPQTKDLSLTAIRAIRVLRPLRAINRIPSMRILVMLLLDTLPMLGNVLLLCFFVFFIFGIIGVATFLNLTEYYQSPEQQCRQPSLRQKISSGTLKRRRNGDSNMRPDQSTTSDVGCLSTESSYMVCNRTADHSRRQSAYTTTGAAASNWNQYYSVCNASVS</sequence>
<feature type="domain" description="Ion transport" evidence="7">
    <location>
        <begin position="51"/>
        <end position="154"/>
    </location>
</feature>
<evidence type="ECO:0000256" key="3">
    <source>
        <dbReference type="ARBA" id="ARBA00022989"/>
    </source>
</evidence>
<dbReference type="GO" id="GO:0001518">
    <property type="term" value="C:voltage-gated sodium channel complex"/>
    <property type="evidence" value="ECO:0007669"/>
    <property type="project" value="TreeGrafter"/>
</dbReference>
<feature type="region of interest" description="Disordered" evidence="5">
    <location>
        <begin position="159"/>
        <end position="184"/>
    </location>
</feature>
<dbReference type="GO" id="GO:0070509">
    <property type="term" value="P:calcium ion import"/>
    <property type="evidence" value="ECO:0007669"/>
    <property type="project" value="TreeGrafter"/>
</dbReference>
<feature type="transmembrane region" description="Helical" evidence="6">
    <location>
        <begin position="115"/>
        <end position="137"/>
    </location>
</feature>
<keyword evidence="3 6" id="KW-1133">Transmembrane helix</keyword>
<evidence type="ECO:0000259" key="7">
    <source>
        <dbReference type="Pfam" id="PF00520"/>
    </source>
</evidence>
<dbReference type="PANTHER" id="PTHR10037">
    <property type="entry name" value="VOLTAGE-GATED CATION CHANNEL CALCIUM AND SODIUM"/>
    <property type="match status" value="1"/>
</dbReference>
<evidence type="ECO:0000256" key="2">
    <source>
        <dbReference type="ARBA" id="ARBA00022692"/>
    </source>
</evidence>
<dbReference type="Gene3D" id="1.20.120.350">
    <property type="entry name" value="Voltage-gated potassium channels. Chain C"/>
    <property type="match status" value="1"/>
</dbReference>
<protein>
    <submittedName>
        <fullName evidence="9">Ion_trans domain-containing protein</fullName>
    </submittedName>
</protein>
<evidence type="ECO:0000256" key="1">
    <source>
        <dbReference type="ARBA" id="ARBA00004141"/>
    </source>
</evidence>
<accession>A0A1I8FHH3</accession>
<dbReference type="Gene3D" id="1.10.287.70">
    <property type="match status" value="1"/>
</dbReference>
<evidence type="ECO:0000313" key="8">
    <source>
        <dbReference type="Proteomes" id="UP000095280"/>
    </source>
</evidence>
<keyword evidence="4 6" id="KW-0472">Membrane</keyword>
<comment type="subcellular location">
    <subcellularLocation>
        <location evidence="1">Membrane</location>
        <topology evidence="1">Multi-pass membrane protein</topology>
    </subcellularLocation>
</comment>
<evidence type="ECO:0000256" key="6">
    <source>
        <dbReference type="SAM" id="Phobius"/>
    </source>
</evidence>
<dbReference type="GO" id="GO:0005248">
    <property type="term" value="F:voltage-gated sodium channel activity"/>
    <property type="evidence" value="ECO:0007669"/>
    <property type="project" value="TreeGrafter"/>
</dbReference>
<evidence type="ECO:0000256" key="5">
    <source>
        <dbReference type="SAM" id="MobiDB-lite"/>
    </source>
</evidence>
<dbReference type="GO" id="GO:0008332">
    <property type="term" value="F:low voltage-gated calcium channel activity"/>
    <property type="evidence" value="ECO:0007669"/>
    <property type="project" value="TreeGrafter"/>
</dbReference>
<keyword evidence="8" id="KW-1185">Reference proteome</keyword>
<feature type="compositionally biased region" description="Polar residues" evidence="5">
    <location>
        <begin position="169"/>
        <end position="184"/>
    </location>
</feature>
<dbReference type="Proteomes" id="UP000095280">
    <property type="component" value="Unplaced"/>
</dbReference>
<dbReference type="InterPro" id="IPR027359">
    <property type="entry name" value="Volt_channel_dom_sf"/>
</dbReference>
<dbReference type="InterPro" id="IPR043203">
    <property type="entry name" value="VGCC_Ca_Na"/>
</dbReference>
<reference evidence="9" key="1">
    <citation type="submission" date="2016-11" db="UniProtKB">
        <authorList>
            <consortium name="WormBaseParasite"/>
        </authorList>
    </citation>
    <scope>IDENTIFICATION</scope>
</reference>
<proteinExistence type="predicted"/>
<dbReference type="GO" id="GO:0043005">
    <property type="term" value="C:neuron projection"/>
    <property type="evidence" value="ECO:0007669"/>
    <property type="project" value="TreeGrafter"/>
</dbReference>
<keyword evidence="2 6" id="KW-0812">Transmembrane</keyword>
<dbReference type="GO" id="GO:0086010">
    <property type="term" value="P:membrane depolarization during action potential"/>
    <property type="evidence" value="ECO:0007669"/>
    <property type="project" value="TreeGrafter"/>
</dbReference>
<dbReference type="InterPro" id="IPR005821">
    <property type="entry name" value="Ion_trans_dom"/>
</dbReference>
<organism evidence="8 9">
    <name type="scientific">Macrostomum lignano</name>
    <dbReference type="NCBI Taxonomy" id="282301"/>
    <lineage>
        <taxon>Eukaryota</taxon>
        <taxon>Metazoa</taxon>
        <taxon>Spiralia</taxon>
        <taxon>Lophotrochozoa</taxon>
        <taxon>Platyhelminthes</taxon>
        <taxon>Rhabditophora</taxon>
        <taxon>Macrostomorpha</taxon>
        <taxon>Macrostomida</taxon>
        <taxon>Macrostomidae</taxon>
        <taxon>Macrostomum</taxon>
    </lineage>
</organism>
<dbReference type="WBParaSite" id="maker-unitig_35048-snap-gene-0.1-mRNA-1">
    <property type="protein sequence ID" value="maker-unitig_35048-snap-gene-0.1-mRNA-1"/>
    <property type="gene ID" value="maker-unitig_35048-snap-gene-0.1"/>
</dbReference>
<name>A0A1I8FHH3_9PLAT</name>
<dbReference type="Pfam" id="PF00520">
    <property type="entry name" value="Ion_trans"/>
    <property type="match status" value="1"/>
</dbReference>
<evidence type="ECO:0000256" key="4">
    <source>
        <dbReference type="ARBA" id="ARBA00023136"/>
    </source>
</evidence>
<dbReference type="AlphaFoldDB" id="A0A1I8FHH3"/>